<protein>
    <submittedName>
        <fullName evidence="2">Uncharacterized protein</fullName>
    </submittedName>
</protein>
<evidence type="ECO:0000256" key="1">
    <source>
        <dbReference type="SAM" id="Phobius"/>
    </source>
</evidence>
<keyword evidence="1" id="KW-0812">Transmembrane</keyword>
<accession>A0A0D2M8V5</accession>
<sequence>MASRFRIAEDYLNQDEGLMKVLMRLCWDNNIIAHIFVIFVWIYISSAHFTASLPTLSLLLCCRTMFFTPGSFRDILSLDLKVALITRRLPCTRYALRERSAKIILRNTDTVRLWDLFLRYKEERSPQAPRRSSLPARLVYARVCAFSRRRRCRVVRHGRLVPEQLPQTRKGRRWKRAGWKCDPEPGCAWLRRFHGCRTAPPRQITVGESSSTSLIGN</sequence>
<reference evidence="3" key="1">
    <citation type="submission" date="2014-04" db="EMBL/GenBank/DDBJ databases">
        <title>Evolutionary Origins and Diversification of the Mycorrhizal Mutualists.</title>
        <authorList>
            <consortium name="DOE Joint Genome Institute"/>
            <consortium name="Mycorrhizal Genomics Consortium"/>
            <person name="Kohler A."/>
            <person name="Kuo A."/>
            <person name="Nagy L.G."/>
            <person name="Floudas D."/>
            <person name="Copeland A."/>
            <person name="Barry K.W."/>
            <person name="Cichocki N."/>
            <person name="Veneault-Fourrey C."/>
            <person name="LaButti K."/>
            <person name="Lindquist E.A."/>
            <person name="Lipzen A."/>
            <person name="Lundell T."/>
            <person name="Morin E."/>
            <person name="Murat C."/>
            <person name="Riley R."/>
            <person name="Ohm R."/>
            <person name="Sun H."/>
            <person name="Tunlid A."/>
            <person name="Henrissat B."/>
            <person name="Grigoriev I.V."/>
            <person name="Hibbett D.S."/>
            <person name="Martin F."/>
        </authorList>
    </citation>
    <scope>NUCLEOTIDE SEQUENCE [LARGE SCALE GENOMIC DNA]</scope>
    <source>
        <strain evidence="3">FD-334 SS-4</strain>
    </source>
</reference>
<name>A0A0D2M8V5_HYPSF</name>
<keyword evidence="1" id="KW-1133">Transmembrane helix</keyword>
<gene>
    <name evidence="2" type="ORF">HYPSUDRAFT_854683</name>
</gene>
<keyword evidence="3" id="KW-1185">Reference proteome</keyword>
<dbReference type="Proteomes" id="UP000054270">
    <property type="component" value="Unassembled WGS sequence"/>
</dbReference>
<dbReference type="EMBL" id="KN817574">
    <property type="protein sequence ID" value="KJA19743.1"/>
    <property type="molecule type" value="Genomic_DNA"/>
</dbReference>
<organism evidence="2 3">
    <name type="scientific">Hypholoma sublateritium (strain FD-334 SS-4)</name>
    <dbReference type="NCBI Taxonomy" id="945553"/>
    <lineage>
        <taxon>Eukaryota</taxon>
        <taxon>Fungi</taxon>
        <taxon>Dikarya</taxon>
        <taxon>Basidiomycota</taxon>
        <taxon>Agaricomycotina</taxon>
        <taxon>Agaricomycetes</taxon>
        <taxon>Agaricomycetidae</taxon>
        <taxon>Agaricales</taxon>
        <taxon>Agaricineae</taxon>
        <taxon>Strophariaceae</taxon>
        <taxon>Hypholoma</taxon>
    </lineage>
</organism>
<keyword evidence="1" id="KW-0472">Membrane</keyword>
<evidence type="ECO:0000313" key="3">
    <source>
        <dbReference type="Proteomes" id="UP000054270"/>
    </source>
</evidence>
<dbReference type="AlphaFoldDB" id="A0A0D2M8V5"/>
<proteinExistence type="predicted"/>
<evidence type="ECO:0000313" key="2">
    <source>
        <dbReference type="EMBL" id="KJA19743.1"/>
    </source>
</evidence>
<feature type="transmembrane region" description="Helical" evidence="1">
    <location>
        <begin position="21"/>
        <end position="44"/>
    </location>
</feature>